<keyword evidence="1" id="KW-0732">Signal</keyword>
<dbReference type="InterPro" id="IPR000914">
    <property type="entry name" value="SBP_5_dom"/>
</dbReference>
<gene>
    <name evidence="3" type="ORF">SAMN05444390_1011363</name>
</gene>
<dbReference type="GO" id="GO:1904680">
    <property type="term" value="F:peptide transmembrane transporter activity"/>
    <property type="evidence" value="ECO:0007669"/>
    <property type="project" value="TreeGrafter"/>
</dbReference>
<dbReference type="InterPro" id="IPR039424">
    <property type="entry name" value="SBP_5"/>
</dbReference>
<dbReference type="Proteomes" id="UP000236745">
    <property type="component" value="Unassembled WGS sequence"/>
</dbReference>
<keyword evidence="4" id="KW-1185">Reference proteome</keyword>
<evidence type="ECO:0000313" key="3">
    <source>
        <dbReference type="EMBL" id="SEG10218.1"/>
    </source>
</evidence>
<proteinExistence type="predicted"/>
<accession>A0A1H5XEM6</accession>
<organism evidence="3 4">
    <name type="scientific">Marinobacterium lutimaris</name>
    <dbReference type="NCBI Taxonomy" id="568106"/>
    <lineage>
        <taxon>Bacteria</taxon>
        <taxon>Pseudomonadati</taxon>
        <taxon>Pseudomonadota</taxon>
        <taxon>Gammaproteobacteria</taxon>
        <taxon>Oceanospirillales</taxon>
        <taxon>Oceanospirillaceae</taxon>
        <taxon>Marinobacterium</taxon>
    </lineage>
</organism>
<dbReference type="Gene3D" id="3.10.105.10">
    <property type="entry name" value="Dipeptide-binding Protein, Domain 3"/>
    <property type="match status" value="1"/>
</dbReference>
<evidence type="ECO:0000313" key="4">
    <source>
        <dbReference type="Proteomes" id="UP000236745"/>
    </source>
</evidence>
<sequence>MTKQFLAKSIAAGIATLVTGSALAACPTVAGPEQGGKYPHLFEKDEFEASHDCVMNFSANPEIAELNARIAGNPELPALANRIPQEPLVVVPYSEVGRYGGVLDGISKATESGTSDLLSVRHVNLLRFSDDLSTVVPNVARSWSWNDDYTELTLKLREGHKWSDGAPFTAEDIVFWYNNLILDKNVIAEPNARFLSDGKPMKVEAVDDTTVRFTLNLPKPGMTSMFASDYAQPFQPKHLIGKFHPEVNPDADKLAQSLGFENGYEAVKFYYGQSDWKDVPTPLLKDAAKAKALVDAGFTATAPTLESHIVVEDTLEGRRLVANPYFFQVDTAGNQLPYINEISEVYIGDEDIQSAKMIAGEIDYKTQAVNLTSAPVLLENKEKGGYQVALRPTIGMTTFSFNLTEKDAEKREVFNDVNFRRAMSVAINRDQINEVAYFGLGKPAQYTAFDADTAPFVTDEVKSAWTEFDTANAAELLDAAGVIDKDGDGLRDLPSGAKFELDIQYTTQGVATKVVEMVAANWTDVGVKTSIKEVTSDEYRNSQTANDLEVSVWNMGKPQFSLATDPAWMLPPYGTFFELRTGMEWGQYLSSNGAEGTKPPQTVYEMQKLAEQFGTLELGSEESQKVGLEIAKRTVDDLFIIGTVKAVSPIYYNNKLKNFNVQKTASADYYWDYPYQPKQWFLTE</sequence>
<dbReference type="Gene3D" id="3.40.190.10">
    <property type="entry name" value="Periplasmic binding protein-like II"/>
    <property type="match status" value="1"/>
</dbReference>
<evidence type="ECO:0000256" key="1">
    <source>
        <dbReference type="SAM" id="SignalP"/>
    </source>
</evidence>
<reference evidence="3 4" key="1">
    <citation type="submission" date="2016-10" db="EMBL/GenBank/DDBJ databases">
        <authorList>
            <person name="de Groot N.N."/>
        </authorList>
    </citation>
    <scope>NUCLEOTIDE SEQUENCE [LARGE SCALE GENOMIC DNA]</scope>
    <source>
        <strain evidence="3 4">DSM 22012</strain>
    </source>
</reference>
<dbReference type="RefSeq" id="WP_104002273.1">
    <property type="nucleotide sequence ID" value="NZ_FNVQ01000001.1"/>
</dbReference>
<dbReference type="PANTHER" id="PTHR30290">
    <property type="entry name" value="PERIPLASMIC BINDING COMPONENT OF ABC TRANSPORTER"/>
    <property type="match status" value="1"/>
</dbReference>
<feature type="chain" id="PRO_5009289358" evidence="1">
    <location>
        <begin position="25"/>
        <end position="684"/>
    </location>
</feature>
<dbReference type="PANTHER" id="PTHR30290:SF62">
    <property type="entry name" value="OLIGOPEPTIDE ABC TRANSPORTER, PERIPLASMIC OLIGOPEPTIDE-BINDING PROTEIN"/>
    <property type="match status" value="1"/>
</dbReference>
<dbReference type="PROSITE" id="PS51257">
    <property type="entry name" value="PROKAR_LIPOPROTEIN"/>
    <property type="match status" value="1"/>
</dbReference>
<feature type="signal peptide" evidence="1">
    <location>
        <begin position="1"/>
        <end position="24"/>
    </location>
</feature>
<dbReference type="EMBL" id="FNVQ01000001">
    <property type="protein sequence ID" value="SEG10218.1"/>
    <property type="molecule type" value="Genomic_DNA"/>
</dbReference>
<dbReference type="SUPFAM" id="SSF53850">
    <property type="entry name" value="Periplasmic binding protein-like II"/>
    <property type="match status" value="1"/>
</dbReference>
<name>A0A1H5XEM6_9GAMM</name>
<dbReference type="Pfam" id="PF00496">
    <property type="entry name" value="SBP_bac_5"/>
    <property type="match status" value="1"/>
</dbReference>
<dbReference type="CDD" id="cd08500">
    <property type="entry name" value="PBP2_NikA_DppA_OppA_like_4"/>
    <property type="match status" value="1"/>
</dbReference>
<evidence type="ECO:0000259" key="2">
    <source>
        <dbReference type="Pfam" id="PF00496"/>
    </source>
</evidence>
<protein>
    <submittedName>
        <fullName evidence="3">Peptide/nickel transport system substrate-binding protein</fullName>
    </submittedName>
</protein>
<dbReference type="OrthoDB" id="9801912at2"/>
<feature type="domain" description="Solute-binding protein family 5" evidence="2">
    <location>
        <begin position="134"/>
        <end position="557"/>
    </location>
</feature>
<dbReference type="AlphaFoldDB" id="A0A1H5XEM6"/>
<dbReference type="GO" id="GO:0015833">
    <property type="term" value="P:peptide transport"/>
    <property type="evidence" value="ECO:0007669"/>
    <property type="project" value="TreeGrafter"/>
</dbReference>